<dbReference type="GeneID" id="67209913"/>
<keyword evidence="3" id="KW-1185">Reference proteome</keyword>
<comment type="caution">
    <text evidence="2">The sequence shown here is derived from an EMBL/GenBank/DDBJ whole genome shotgun (WGS) entry which is preliminary data.</text>
</comment>
<accession>A0ABD5MKH5</accession>
<dbReference type="EMBL" id="JBHMAJ010000006">
    <property type="protein sequence ID" value="MFB9824250.1"/>
    <property type="molecule type" value="Genomic_DNA"/>
</dbReference>
<protein>
    <submittedName>
        <fullName evidence="2">Uncharacterized protein</fullName>
    </submittedName>
</protein>
<organism evidence="2 3">
    <name type="scientific">Halobaculum roseum</name>
    <dbReference type="NCBI Taxonomy" id="2175149"/>
    <lineage>
        <taxon>Archaea</taxon>
        <taxon>Methanobacteriati</taxon>
        <taxon>Methanobacteriota</taxon>
        <taxon>Stenosarchaea group</taxon>
        <taxon>Halobacteria</taxon>
        <taxon>Halobacteriales</taxon>
        <taxon>Haloferacaceae</taxon>
        <taxon>Halobaculum</taxon>
    </lineage>
</organism>
<dbReference type="SUPFAM" id="SSF52540">
    <property type="entry name" value="P-loop containing nucleoside triphosphate hydrolases"/>
    <property type="match status" value="1"/>
</dbReference>
<reference evidence="2" key="1">
    <citation type="submission" date="2024-09" db="EMBL/GenBank/DDBJ databases">
        <authorList>
            <person name="Sun Q."/>
        </authorList>
    </citation>
    <scope>NUCLEOTIDE SEQUENCE [LARGE SCALE GENOMIC DNA]</scope>
    <source>
        <strain evidence="2">JCM 31273</strain>
    </source>
</reference>
<gene>
    <name evidence="2" type="ORF">ACFFOL_08740</name>
</gene>
<sequence>MDGTLGDSEAGGDRTADTDTGGEHDNNDGDGGSNAGDATQPDVTVLFRWRTQMARCADAFETEGLSVANASDYLFECPVVTTVFDIAKWLVDPTAPDRLRTLVSDSSVGLATLSDAFEARDWAFDSIHKESNRIDDITDEQRYVLAKLHRLREKRPTLRAQSAASSIGDIIETLGLCANPTDAFPRVAAGQRVANLDALVHLVTEWKRDSLANLADIVDEILFRGLPTIT</sequence>
<evidence type="ECO:0000313" key="3">
    <source>
        <dbReference type="Proteomes" id="UP001589595"/>
    </source>
</evidence>
<feature type="compositionally biased region" description="Basic and acidic residues" evidence="1">
    <location>
        <begin position="11"/>
        <end position="27"/>
    </location>
</feature>
<dbReference type="RefSeq" id="WP_222922601.1">
    <property type="nucleotide sequence ID" value="NZ_CP082286.1"/>
</dbReference>
<proteinExistence type="predicted"/>
<dbReference type="InterPro" id="IPR027417">
    <property type="entry name" value="P-loop_NTPase"/>
</dbReference>
<evidence type="ECO:0000313" key="2">
    <source>
        <dbReference type="EMBL" id="MFB9824250.1"/>
    </source>
</evidence>
<dbReference type="Proteomes" id="UP001589595">
    <property type="component" value="Unassembled WGS sequence"/>
</dbReference>
<name>A0ABD5MKH5_9EURY</name>
<dbReference type="AlphaFoldDB" id="A0ABD5MKH5"/>
<evidence type="ECO:0000256" key="1">
    <source>
        <dbReference type="SAM" id="MobiDB-lite"/>
    </source>
</evidence>
<feature type="region of interest" description="Disordered" evidence="1">
    <location>
        <begin position="1"/>
        <end position="39"/>
    </location>
</feature>